<feature type="transmembrane region" description="Helical" evidence="5">
    <location>
        <begin position="55"/>
        <end position="72"/>
    </location>
</feature>
<feature type="transmembrane region" description="Helical" evidence="5">
    <location>
        <begin position="12"/>
        <end position="43"/>
    </location>
</feature>
<keyword evidence="7" id="KW-1185">Reference proteome</keyword>
<comment type="caution">
    <text evidence="6">The sequence shown here is derived from an EMBL/GenBank/DDBJ whole genome shotgun (WGS) entry which is preliminary data.</text>
</comment>
<dbReference type="AlphaFoldDB" id="A0A501WY87"/>
<evidence type="ECO:0000313" key="7">
    <source>
        <dbReference type="Proteomes" id="UP000319255"/>
    </source>
</evidence>
<dbReference type="InterPro" id="IPR002781">
    <property type="entry name" value="TM_pro_TauE-like"/>
</dbReference>
<feature type="transmembrane region" description="Helical" evidence="5">
    <location>
        <begin position="257"/>
        <end position="274"/>
    </location>
</feature>
<reference evidence="6 7" key="1">
    <citation type="submission" date="2019-06" db="EMBL/GenBank/DDBJ databases">
        <title>A novel bacterium of genus Amaricoccus, isolated from marine sediment.</title>
        <authorList>
            <person name="Huang H."/>
            <person name="Mo K."/>
            <person name="Hu Y."/>
        </authorList>
    </citation>
    <scope>NUCLEOTIDE SEQUENCE [LARGE SCALE GENOMIC DNA]</scope>
    <source>
        <strain evidence="6 7">HB172011</strain>
    </source>
</reference>
<comment type="similarity">
    <text evidence="5">Belongs to the 4-toluene sulfonate uptake permease (TSUP) (TC 2.A.102) family.</text>
</comment>
<keyword evidence="4 5" id="KW-0472">Membrane</keyword>
<dbReference type="Proteomes" id="UP000319255">
    <property type="component" value="Unassembled WGS sequence"/>
</dbReference>
<evidence type="ECO:0000256" key="3">
    <source>
        <dbReference type="ARBA" id="ARBA00022989"/>
    </source>
</evidence>
<sequence length="276" mass="28511">MPDADPTHLVTLAGLLLAIGGLSGIIAGMLGVGGGIVLVPAFLYTFDILGYASPYLMQVCLATSLATIAVTSGRSVRGHMAKGAVDRDILRGWAPFIALGAVIGVVVAGGMKSTVLMLTFGVLGTLIGLYIAFGRDDWRLGDHMPTRWGRWITGTVIGFLSVLMGIGGGSFGVPLMRLYNVPIHRAVGTASGFGMVIAIPSVLGFLLSGWGLGGLPAGTVGLVNLPAFAIVVATTMITTPWGVALAHAMDPKPLKRIFGGFLIVVALNMLRKALMG</sequence>
<protein>
    <recommendedName>
        <fullName evidence="5">Probable membrane transporter protein</fullName>
    </recommendedName>
</protein>
<gene>
    <name evidence="6" type="ORF">FJM51_00255</name>
</gene>
<feature type="transmembrane region" description="Helical" evidence="5">
    <location>
        <begin position="187"/>
        <end position="207"/>
    </location>
</feature>
<dbReference type="EMBL" id="VFRP01000001">
    <property type="protein sequence ID" value="TPE53520.1"/>
    <property type="molecule type" value="Genomic_DNA"/>
</dbReference>
<keyword evidence="3 5" id="KW-1133">Transmembrane helix</keyword>
<dbReference type="GO" id="GO:0005886">
    <property type="term" value="C:plasma membrane"/>
    <property type="evidence" value="ECO:0007669"/>
    <property type="project" value="UniProtKB-SubCell"/>
</dbReference>
<evidence type="ECO:0000256" key="2">
    <source>
        <dbReference type="ARBA" id="ARBA00022692"/>
    </source>
</evidence>
<feature type="transmembrane region" description="Helical" evidence="5">
    <location>
        <begin position="115"/>
        <end position="133"/>
    </location>
</feature>
<evidence type="ECO:0000313" key="6">
    <source>
        <dbReference type="EMBL" id="TPE53520.1"/>
    </source>
</evidence>
<dbReference type="RefSeq" id="WP_140452098.1">
    <property type="nucleotide sequence ID" value="NZ_VFRP01000001.1"/>
</dbReference>
<dbReference type="PANTHER" id="PTHR43483">
    <property type="entry name" value="MEMBRANE TRANSPORTER PROTEIN HI_0806-RELATED"/>
    <property type="match status" value="1"/>
</dbReference>
<name>A0A501WY87_9RHOB</name>
<keyword evidence="2 5" id="KW-0812">Transmembrane</keyword>
<evidence type="ECO:0000256" key="5">
    <source>
        <dbReference type="RuleBase" id="RU363041"/>
    </source>
</evidence>
<feature type="transmembrane region" description="Helical" evidence="5">
    <location>
        <begin position="227"/>
        <end position="245"/>
    </location>
</feature>
<dbReference type="OrthoDB" id="457670at2"/>
<dbReference type="PANTHER" id="PTHR43483:SF3">
    <property type="entry name" value="MEMBRANE TRANSPORTER PROTEIN HI_0806-RELATED"/>
    <property type="match status" value="1"/>
</dbReference>
<accession>A0A501WY87</accession>
<feature type="transmembrane region" description="Helical" evidence="5">
    <location>
        <begin position="92"/>
        <end position="108"/>
    </location>
</feature>
<feature type="transmembrane region" description="Helical" evidence="5">
    <location>
        <begin position="153"/>
        <end position="175"/>
    </location>
</feature>
<evidence type="ECO:0000256" key="4">
    <source>
        <dbReference type="ARBA" id="ARBA00023136"/>
    </source>
</evidence>
<proteinExistence type="inferred from homology"/>
<dbReference type="Pfam" id="PF01925">
    <property type="entry name" value="TauE"/>
    <property type="match status" value="1"/>
</dbReference>
<comment type="subcellular location">
    <subcellularLocation>
        <location evidence="5">Cell membrane</location>
        <topology evidence="5">Multi-pass membrane protein</topology>
    </subcellularLocation>
    <subcellularLocation>
        <location evidence="1">Membrane</location>
        <topology evidence="1">Multi-pass membrane protein</topology>
    </subcellularLocation>
</comment>
<organism evidence="6 7">
    <name type="scientific">Amaricoccus solimangrovi</name>
    <dbReference type="NCBI Taxonomy" id="2589815"/>
    <lineage>
        <taxon>Bacteria</taxon>
        <taxon>Pseudomonadati</taxon>
        <taxon>Pseudomonadota</taxon>
        <taxon>Alphaproteobacteria</taxon>
        <taxon>Rhodobacterales</taxon>
        <taxon>Paracoccaceae</taxon>
        <taxon>Amaricoccus</taxon>
    </lineage>
</organism>
<keyword evidence="5" id="KW-1003">Cell membrane</keyword>
<evidence type="ECO:0000256" key="1">
    <source>
        <dbReference type="ARBA" id="ARBA00004141"/>
    </source>
</evidence>